<proteinExistence type="inferred from homology"/>
<dbReference type="NCBIfam" id="TIGR00496">
    <property type="entry name" value="frr"/>
    <property type="match status" value="1"/>
</dbReference>
<dbReference type="SUPFAM" id="SSF55194">
    <property type="entry name" value="Ribosome recycling factor, RRF"/>
    <property type="match status" value="1"/>
</dbReference>
<gene>
    <name evidence="7" type="ORF">MNB_SM-4-119</name>
</gene>
<evidence type="ECO:0000259" key="6">
    <source>
        <dbReference type="Pfam" id="PF01765"/>
    </source>
</evidence>
<dbReference type="InterPro" id="IPR036191">
    <property type="entry name" value="RRF_sf"/>
</dbReference>
<dbReference type="FunFam" id="3.30.1360.40:FF:000001">
    <property type="entry name" value="Ribosome-recycling factor"/>
    <property type="match status" value="1"/>
</dbReference>
<dbReference type="AlphaFoldDB" id="A0A1W1CCN5"/>
<protein>
    <submittedName>
        <fullName evidence="7">Ribosome recycling factor</fullName>
    </submittedName>
</protein>
<dbReference type="FunFam" id="1.10.132.20:FF:000001">
    <property type="entry name" value="Ribosome-recycling factor"/>
    <property type="match status" value="1"/>
</dbReference>
<accession>A0A1W1CCN5</accession>
<dbReference type="GO" id="GO:0043023">
    <property type="term" value="F:ribosomal large subunit binding"/>
    <property type="evidence" value="ECO:0007669"/>
    <property type="project" value="TreeGrafter"/>
</dbReference>
<dbReference type="GO" id="GO:0002184">
    <property type="term" value="P:cytoplasmic translational termination"/>
    <property type="evidence" value="ECO:0007669"/>
    <property type="project" value="TreeGrafter"/>
</dbReference>
<dbReference type="HAMAP" id="MF_00040">
    <property type="entry name" value="RRF"/>
    <property type="match status" value="1"/>
</dbReference>
<dbReference type="InterPro" id="IPR023584">
    <property type="entry name" value="Ribosome_recyc_fac_dom"/>
</dbReference>
<evidence type="ECO:0000256" key="3">
    <source>
        <dbReference type="ARBA" id="ARBA00022490"/>
    </source>
</evidence>
<evidence type="ECO:0000256" key="1">
    <source>
        <dbReference type="ARBA" id="ARBA00004496"/>
    </source>
</evidence>
<dbReference type="InterPro" id="IPR002661">
    <property type="entry name" value="Ribosome_recyc_fac"/>
</dbReference>
<dbReference type="Gene3D" id="3.30.1360.40">
    <property type="match status" value="1"/>
</dbReference>
<dbReference type="Pfam" id="PF01765">
    <property type="entry name" value="RRF"/>
    <property type="match status" value="1"/>
</dbReference>
<keyword evidence="3" id="KW-0963">Cytoplasm</keyword>
<reference evidence="7" key="1">
    <citation type="submission" date="2016-10" db="EMBL/GenBank/DDBJ databases">
        <authorList>
            <person name="de Groot N.N."/>
        </authorList>
    </citation>
    <scope>NUCLEOTIDE SEQUENCE</scope>
</reference>
<name>A0A1W1CCN5_9ZZZZ</name>
<evidence type="ECO:0000256" key="4">
    <source>
        <dbReference type="ARBA" id="ARBA00022917"/>
    </source>
</evidence>
<keyword evidence="4" id="KW-0648">Protein biosynthesis</keyword>
<feature type="compositionally biased region" description="Basic and acidic residues" evidence="5">
    <location>
        <begin position="133"/>
        <end position="155"/>
    </location>
</feature>
<feature type="region of interest" description="Disordered" evidence="5">
    <location>
        <begin position="133"/>
        <end position="160"/>
    </location>
</feature>
<dbReference type="EMBL" id="FPHF01000070">
    <property type="protein sequence ID" value="SFV63507.1"/>
    <property type="molecule type" value="Genomic_DNA"/>
</dbReference>
<dbReference type="CDD" id="cd00520">
    <property type="entry name" value="RRF"/>
    <property type="match status" value="1"/>
</dbReference>
<evidence type="ECO:0000313" key="7">
    <source>
        <dbReference type="EMBL" id="SFV63507.1"/>
    </source>
</evidence>
<evidence type="ECO:0000256" key="5">
    <source>
        <dbReference type="SAM" id="MobiDB-lite"/>
    </source>
</evidence>
<dbReference type="Gene3D" id="1.10.132.20">
    <property type="entry name" value="Ribosome-recycling factor"/>
    <property type="match status" value="1"/>
</dbReference>
<comment type="subcellular location">
    <subcellularLocation>
        <location evidence="1">Cytoplasm</location>
    </subcellularLocation>
</comment>
<dbReference type="PANTHER" id="PTHR20982:SF3">
    <property type="entry name" value="MITOCHONDRIAL RIBOSOME RECYCLING FACTOR PSEUDO 1"/>
    <property type="match status" value="1"/>
</dbReference>
<sequence>MLNEIFDNCNTKMQGSVDHMHRDFKTLRTGKVLISVLDNVKIDYYGTPTPLDQIGSVIATDATTIVVNPWEKNLLPDVETAIFAANIGVNPNNDGDVIKLFFPPMTVDQRKESVKNMKTMGENAKVSIRNDRKDANDKVKKLEKDKEITTDDSKSGQDTIQKTTDKFITQIDSVLKDKEKEILKV</sequence>
<dbReference type="GO" id="GO:0005829">
    <property type="term" value="C:cytosol"/>
    <property type="evidence" value="ECO:0007669"/>
    <property type="project" value="GOC"/>
</dbReference>
<feature type="domain" description="Ribosome recycling factor" evidence="6">
    <location>
        <begin position="21"/>
        <end position="183"/>
    </location>
</feature>
<comment type="similarity">
    <text evidence="2">Belongs to the RRF family.</text>
</comment>
<evidence type="ECO:0000256" key="2">
    <source>
        <dbReference type="ARBA" id="ARBA00005912"/>
    </source>
</evidence>
<organism evidence="7">
    <name type="scientific">hydrothermal vent metagenome</name>
    <dbReference type="NCBI Taxonomy" id="652676"/>
    <lineage>
        <taxon>unclassified sequences</taxon>
        <taxon>metagenomes</taxon>
        <taxon>ecological metagenomes</taxon>
    </lineage>
</organism>
<dbReference type="PANTHER" id="PTHR20982">
    <property type="entry name" value="RIBOSOME RECYCLING FACTOR"/>
    <property type="match status" value="1"/>
</dbReference>